<dbReference type="Pfam" id="PF24604">
    <property type="entry name" value="B-barrel_PelB_C"/>
    <property type="match status" value="1"/>
</dbReference>
<evidence type="ECO:0000256" key="1">
    <source>
        <dbReference type="SAM" id="Phobius"/>
    </source>
</evidence>
<dbReference type="InterPro" id="IPR011990">
    <property type="entry name" value="TPR-like_helical_dom_sf"/>
</dbReference>
<organism evidence="3 4">
    <name type="scientific">Oceanisphaera profunda</name>
    <dbReference type="NCBI Taxonomy" id="1416627"/>
    <lineage>
        <taxon>Bacteria</taxon>
        <taxon>Pseudomonadati</taxon>
        <taxon>Pseudomonadota</taxon>
        <taxon>Gammaproteobacteria</taxon>
        <taxon>Aeromonadales</taxon>
        <taxon>Aeromonadaceae</taxon>
        <taxon>Oceanisphaera</taxon>
    </lineage>
</organism>
<keyword evidence="4" id="KW-1185">Reference proteome</keyword>
<dbReference type="PANTHER" id="PTHR12558:SF13">
    <property type="entry name" value="CELL DIVISION CYCLE PROTEIN 27 HOMOLOG"/>
    <property type="match status" value="1"/>
</dbReference>
<sequence>MELFSKHVSEQEPSESRLNLLNRRTVVILAVIAIWVLWLLAPSQSTLLQLLSRTNSPQVSQIFLEQMHTRDPENAEVSKLLVDNYAQMGEQDKAIDLAESILDKDSELSDSSLTVTYAKLLQNKYYQTKDQQEAATESESKLRHFLERVDSPSDAADARTLADIAITMSMTKKAVELLSPHLESGQTSYPELVSLLLQNSDYEPALRLQKEAFQQNPNLETAAGILNLYLSSGKTEQGRGFIADYQGALSLDPDYLRLTIDHLTRAGNSGMALEQSNKLLAITPDNTLKVSTAQLAIATGDLELATALLTEVTETYLDPTYLAQLHTLHRWQGQIEEASHISQRLLELGATTPQLREGIVEARALGDMYLESLYYQQLAEINQLDELEYDDGVNTIEKAQGSMAALDSVQLLAALRPDDAALIVHQSRIYGYLGDYSNVIKQRHKLLALRQPTPSEALRFADAYIMTRQPELALQILTSAINWFEADDDYLTTVSSLAWQTSERGFAQQANQQLITRASSELDIYRYIRTSDPIKSREDIEQLVQLYQDYGNAAPLLAAIQASLDNKDQETFARLVELASQDPTLAENTATLLYRAQLARDNQQTDEAAALYRQILRLAPYDDTAINGLLWLAIDTNDREVTASIYDQYRHSQQHNSIFWLAFATAADQLGRLEEASFWYQRVLLQNDTSGEPQVAVLLNYASLLDRRGEQEKAYLLRRYLVSQLTDQLLLLNEGDVSYRSLVALFVGEGAALQLTQQALINKPDQANAQELFGYYLALGRPDNLQAWHQHTALKGYSLPDWQKLGLAILKKDRSAMEALLQQSMSLPVADKNTALQLTGQYAQAWLQGEELIGKLNDPEAERQLRAVHVGQHPDQVHGISARATHNTEWDLTRYSMDYYAPHQQGNWRLGTDFQVADTPDLLTGIDMKDEMRLRGEVLYRNHDSRWSFGVDIADGLGDQRLGFSGDYQHILNDYWDVSIKVALDAAVESSQLLTLTGKDNTVDFGVNYRPTARESLSFQLGWHDITTRYGDDIGQGWDLNLRASEQLFFNDPAWQIYTSLDMQQINLSDAPLDGINKQHQGSVPLTSGDFIGEEYQRLAIGQRVWQGTPALPGPTVPSPRYWVDTSLGYNVSSDHPDVAVSAGLGWEVLGNDEISLTVDWQSQDRNGDEALKWSLGYSYRF</sequence>
<feature type="domain" description="PelB C-terminal" evidence="2">
    <location>
        <begin position="918"/>
        <end position="1181"/>
    </location>
</feature>
<dbReference type="Pfam" id="PF13429">
    <property type="entry name" value="TPR_15"/>
    <property type="match status" value="1"/>
</dbReference>
<keyword evidence="1" id="KW-0812">Transmembrane</keyword>
<keyword evidence="1" id="KW-1133">Transmembrane helix</keyword>
<dbReference type="InterPro" id="IPR019734">
    <property type="entry name" value="TPR_rpt"/>
</dbReference>
<dbReference type="AlphaFoldDB" id="A0A1Y0D4F4"/>
<dbReference type="PANTHER" id="PTHR12558">
    <property type="entry name" value="CELL DIVISION CYCLE 16,23,27"/>
    <property type="match status" value="1"/>
</dbReference>
<dbReference type="Gene3D" id="1.25.40.10">
    <property type="entry name" value="Tetratricopeptide repeat domain"/>
    <property type="match status" value="2"/>
</dbReference>
<dbReference type="OrthoDB" id="8565469at2"/>
<dbReference type="KEGG" id="opf:CBP31_07060"/>
<name>A0A1Y0D4F4_9GAMM</name>
<dbReference type="RefSeq" id="WP_087035823.1">
    <property type="nucleotide sequence ID" value="NZ_CP021377.1"/>
</dbReference>
<gene>
    <name evidence="3" type="ORF">CBP31_07060</name>
</gene>
<dbReference type="SUPFAM" id="SSF48452">
    <property type="entry name" value="TPR-like"/>
    <property type="match status" value="2"/>
</dbReference>
<evidence type="ECO:0000313" key="4">
    <source>
        <dbReference type="Proteomes" id="UP000243937"/>
    </source>
</evidence>
<keyword evidence="1" id="KW-0472">Membrane</keyword>
<dbReference type="EMBL" id="CP021377">
    <property type="protein sequence ID" value="ART82413.1"/>
    <property type="molecule type" value="Genomic_DNA"/>
</dbReference>
<protein>
    <recommendedName>
        <fullName evidence="2">PelB C-terminal domain-containing protein</fullName>
    </recommendedName>
</protein>
<feature type="transmembrane region" description="Helical" evidence="1">
    <location>
        <begin position="21"/>
        <end position="41"/>
    </location>
</feature>
<proteinExistence type="predicted"/>
<evidence type="ECO:0000313" key="3">
    <source>
        <dbReference type="EMBL" id="ART82413.1"/>
    </source>
</evidence>
<evidence type="ECO:0000259" key="2">
    <source>
        <dbReference type="Pfam" id="PF24604"/>
    </source>
</evidence>
<dbReference type="InterPro" id="IPR057306">
    <property type="entry name" value="B-barrel_PelB_C"/>
</dbReference>
<reference evidence="3 4" key="1">
    <citation type="journal article" date="2014" name="Int. J. Syst. Evol. Microbiol.">
        <title>Oceanisphaera profunda sp. nov., a marine bacterium isolated from deep-sea sediment, and emended description of the genus Oceanisphaera.</title>
        <authorList>
            <person name="Xu Z."/>
            <person name="Zhang X.Y."/>
            <person name="Su H.N."/>
            <person name="Yu Z.C."/>
            <person name="Liu C."/>
            <person name="Li H."/>
            <person name="Chen X.L."/>
            <person name="Song X.Y."/>
            <person name="Xie B.B."/>
            <person name="Qin Q.L."/>
            <person name="Zhou B.C."/>
            <person name="Shi M."/>
            <person name="Huang Y."/>
            <person name="Zhang Y.Z."/>
        </authorList>
    </citation>
    <scope>NUCLEOTIDE SEQUENCE [LARGE SCALE GENOMIC DNA]</scope>
    <source>
        <strain evidence="3 4">SM1222</strain>
    </source>
</reference>
<dbReference type="Proteomes" id="UP000243937">
    <property type="component" value="Chromosome"/>
</dbReference>
<accession>A0A1Y0D4F4</accession>
<dbReference type="SMART" id="SM00028">
    <property type="entry name" value="TPR"/>
    <property type="match status" value="3"/>
</dbReference>